<dbReference type="GeneID" id="39592872"/>
<gene>
    <name evidence="2" type="ORF">EHS24_008329</name>
</gene>
<evidence type="ECO:0000313" key="3">
    <source>
        <dbReference type="Proteomes" id="UP000279236"/>
    </source>
</evidence>
<evidence type="ECO:0000313" key="2">
    <source>
        <dbReference type="EMBL" id="RSH80901.1"/>
    </source>
</evidence>
<reference evidence="2 3" key="1">
    <citation type="submission" date="2018-11" db="EMBL/GenBank/DDBJ databases">
        <title>Genome sequence of Apiotrichum porosum DSM 27194.</title>
        <authorList>
            <person name="Aliyu H."/>
            <person name="Gorte O."/>
            <person name="Ochsenreither K."/>
        </authorList>
    </citation>
    <scope>NUCLEOTIDE SEQUENCE [LARGE SCALE GENOMIC DNA]</scope>
    <source>
        <strain evidence="2 3">DSM 27194</strain>
    </source>
</reference>
<feature type="compositionally biased region" description="Low complexity" evidence="1">
    <location>
        <begin position="73"/>
        <end position="89"/>
    </location>
</feature>
<evidence type="ECO:0000256" key="1">
    <source>
        <dbReference type="SAM" id="MobiDB-lite"/>
    </source>
</evidence>
<comment type="caution">
    <text evidence="2">The sequence shown here is derived from an EMBL/GenBank/DDBJ whole genome shotgun (WGS) entry which is preliminary data.</text>
</comment>
<keyword evidence="3" id="KW-1185">Reference proteome</keyword>
<feature type="compositionally biased region" description="Polar residues" evidence="1">
    <location>
        <begin position="91"/>
        <end position="105"/>
    </location>
</feature>
<dbReference type="AlphaFoldDB" id="A0A427XPZ6"/>
<protein>
    <submittedName>
        <fullName evidence="2">Uncharacterized protein</fullName>
    </submittedName>
</protein>
<feature type="compositionally biased region" description="Basic and acidic residues" evidence="1">
    <location>
        <begin position="118"/>
        <end position="141"/>
    </location>
</feature>
<sequence>MGGDARAAMSLEQRVAAEQKDDLDLKKFKTKIYEVAKQPPGPNPFELYKQSVTGTPASSSAIDTGRAHRDPFGSSSVSSDAGASANGGAFNTDNSPPEPPTSSWGSYWDPKPQGAGRETLDDHIPNDLRAEMEAGRRTERK</sequence>
<name>A0A427XPZ6_9TREE</name>
<feature type="region of interest" description="Disordered" evidence="1">
    <location>
        <begin position="35"/>
        <end position="141"/>
    </location>
</feature>
<dbReference type="EMBL" id="RSCE01000007">
    <property type="protein sequence ID" value="RSH80901.1"/>
    <property type="molecule type" value="Genomic_DNA"/>
</dbReference>
<accession>A0A427XPZ6</accession>
<dbReference type="RefSeq" id="XP_028475620.1">
    <property type="nucleotide sequence ID" value="XM_028623646.1"/>
</dbReference>
<proteinExistence type="predicted"/>
<dbReference type="Proteomes" id="UP000279236">
    <property type="component" value="Unassembled WGS sequence"/>
</dbReference>
<organism evidence="2 3">
    <name type="scientific">Apiotrichum porosum</name>
    <dbReference type="NCBI Taxonomy" id="105984"/>
    <lineage>
        <taxon>Eukaryota</taxon>
        <taxon>Fungi</taxon>
        <taxon>Dikarya</taxon>
        <taxon>Basidiomycota</taxon>
        <taxon>Agaricomycotina</taxon>
        <taxon>Tremellomycetes</taxon>
        <taxon>Trichosporonales</taxon>
        <taxon>Trichosporonaceae</taxon>
        <taxon>Apiotrichum</taxon>
    </lineage>
</organism>
<feature type="region of interest" description="Disordered" evidence="1">
    <location>
        <begin position="1"/>
        <end position="21"/>
    </location>
</feature>
<feature type="compositionally biased region" description="Polar residues" evidence="1">
    <location>
        <begin position="50"/>
        <end position="62"/>
    </location>
</feature>